<dbReference type="AlphaFoldDB" id="A0A7W9TDF9"/>
<evidence type="ECO:0000256" key="1">
    <source>
        <dbReference type="SAM" id="Coils"/>
    </source>
</evidence>
<keyword evidence="1" id="KW-0175">Coiled coil</keyword>
<organism evidence="3 4">
    <name type="scientific">Streptomyces paradoxus</name>
    <dbReference type="NCBI Taxonomy" id="66375"/>
    <lineage>
        <taxon>Bacteria</taxon>
        <taxon>Bacillati</taxon>
        <taxon>Actinomycetota</taxon>
        <taxon>Actinomycetes</taxon>
        <taxon>Kitasatosporales</taxon>
        <taxon>Streptomycetaceae</taxon>
        <taxon>Streptomyces</taxon>
    </lineage>
</organism>
<evidence type="ECO:0000256" key="2">
    <source>
        <dbReference type="SAM" id="Phobius"/>
    </source>
</evidence>
<keyword evidence="2" id="KW-0812">Transmembrane</keyword>
<dbReference type="RefSeq" id="WP_184560736.1">
    <property type="nucleotide sequence ID" value="NZ_BAAARS010000004.1"/>
</dbReference>
<evidence type="ECO:0000313" key="4">
    <source>
        <dbReference type="Proteomes" id="UP000591537"/>
    </source>
</evidence>
<dbReference type="EMBL" id="JACHGV010000004">
    <property type="protein sequence ID" value="MBB6077402.1"/>
    <property type="molecule type" value="Genomic_DNA"/>
</dbReference>
<dbReference type="Proteomes" id="UP000591537">
    <property type="component" value="Unassembled WGS sequence"/>
</dbReference>
<reference evidence="3 4" key="1">
    <citation type="submission" date="2020-08" db="EMBL/GenBank/DDBJ databases">
        <title>Genomic Encyclopedia of Type Strains, Phase IV (KMG-IV): sequencing the most valuable type-strain genomes for metagenomic binning, comparative biology and taxonomic classification.</title>
        <authorList>
            <person name="Goeker M."/>
        </authorList>
    </citation>
    <scope>NUCLEOTIDE SEQUENCE [LARGE SCALE GENOMIC DNA]</scope>
    <source>
        <strain evidence="3 4">DSM 43350</strain>
    </source>
</reference>
<accession>A0A7W9TDF9</accession>
<comment type="caution">
    <text evidence="3">The sequence shown here is derived from an EMBL/GenBank/DDBJ whole genome shotgun (WGS) entry which is preliminary data.</text>
</comment>
<gene>
    <name evidence="3" type="ORF">HNR57_003317</name>
</gene>
<feature type="coiled-coil region" evidence="1">
    <location>
        <begin position="45"/>
        <end position="84"/>
    </location>
</feature>
<keyword evidence="2" id="KW-1133">Transmembrane helix</keyword>
<protein>
    <submittedName>
        <fullName evidence="3">Uncharacterized protein</fullName>
    </submittedName>
</protein>
<name>A0A7W9TDF9_9ACTN</name>
<keyword evidence="4" id="KW-1185">Reference proteome</keyword>
<feature type="transmembrane region" description="Helical" evidence="2">
    <location>
        <begin position="20"/>
        <end position="40"/>
    </location>
</feature>
<sequence length="190" mass="20620">MPAAVRTVIGIGPWGSIMEALIAILGFLGGGAAGATITTISTRARNRAEIERAKAETRKAGLEADRIIAEIERAKSAIQESQSSNTEAIGSLSETISGTASRVEEVARQIEDDRKVDSVDRAVLSNLIRRASEIPNRRLNEESLVSSIREILGDNAEIEIEIDRLIRSGSIKRLASDRYVVTEIGRQRIV</sequence>
<keyword evidence="2" id="KW-0472">Membrane</keyword>
<proteinExistence type="predicted"/>
<evidence type="ECO:0000313" key="3">
    <source>
        <dbReference type="EMBL" id="MBB6077402.1"/>
    </source>
</evidence>